<name>A0A1I4PE36_9EURY</name>
<evidence type="ECO:0000313" key="2">
    <source>
        <dbReference type="Proteomes" id="UP000198535"/>
    </source>
</evidence>
<dbReference type="RefSeq" id="WP_091932945.1">
    <property type="nucleotide sequence ID" value="NZ_FOUJ01000001.1"/>
</dbReference>
<dbReference type="Proteomes" id="UP000198535">
    <property type="component" value="Unassembled WGS sequence"/>
</dbReference>
<organism evidence="1 2">
    <name type="scientific">Methanolobus profundi</name>
    <dbReference type="NCBI Taxonomy" id="487685"/>
    <lineage>
        <taxon>Archaea</taxon>
        <taxon>Methanobacteriati</taxon>
        <taxon>Methanobacteriota</taxon>
        <taxon>Stenosarchaea group</taxon>
        <taxon>Methanomicrobia</taxon>
        <taxon>Methanosarcinales</taxon>
        <taxon>Methanosarcinaceae</taxon>
        <taxon>Methanolobus</taxon>
    </lineage>
</organism>
<dbReference type="PANTHER" id="PTHR34071:SF2">
    <property type="entry name" value="FLAVIN-NUCLEOTIDE-BINDING PROTEIN"/>
    <property type="match status" value="1"/>
</dbReference>
<sequence>MRRPEKQILDEDLMKTILNEAVICRIAMCKDNVPYVVPMNFAYRDNALYLHAAQKGKKMDILSENPCVCFEMEYKAEVTPAPTSCGWSMKYYSIIGRGTASFVTAGEDKTRALNLLMEKYAGENDLCYEDAILNKVAIIRIDISEMTGKSSGYPKPATCGTDHE</sequence>
<reference evidence="2" key="1">
    <citation type="submission" date="2016-10" db="EMBL/GenBank/DDBJ databases">
        <authorList>
            <person name="Varghese N."/>
            <person name="Submissions S."/>
        </authorList>
    </citation>
    <scope>NUCLEOTIDE SEQUENCE [LARGE SCALE GENOMIC DNA]</scope>
    <source>
        <strain evidence="2">Mob M</strain>
    </source>
</reference>
<dbReference type="AlphaFoldDB" id="A0A1I4PE36"/>
<dbReference type="Gene3D" id="2.30.110.10">
    <property type="entry name" value="Electron Transport, Fmn-binding Protein, Chain A"/>
    <property type="match status" value="1"/>
</dbReference>
<protein>
    <recommendedName>
        <fullName evidence="3">Pyridoxamine 5'-phosphate oxidase</fullName>
    </recommendedName>
</protein>
<dbReference type="OrthoDB" id="953at2157"/>
<proteinExistence type="predicted"/>
<evidence type="ECO:0008006" key="3">
    <source>
        <dbReference type="Google" id="ProtNLM"/>
    </source>
</evidence>
<gene>
    <name evidence="1" type="ORF">SAMN04488696_0600</name>
</gene>
<dbReference type="InterPro" id="IPR012349">
    <property type="entry name" value="Split_barrel_FMN-bd"/>
</dbReference>
<dbReference type="STRING" id="487685.SAMN04488696_0600"/>
<dbReference type="InterPro" id="IPR024747">
    <property type="entry name" value="Pyridox_Oxase-rel"/>
</dbReference>
<dbReference type="PANTHER" id="PTHR34071">
    <property type="entry name" value="5-NITROIMIDAZOLE ANTIBIOTICS RESISTANCE PROTEIN, NIMA-FAMILY-RELATED PROTEIN-RELATED"/>
    <property type="match status" value="1"/>
</dbReference>
<dbReference type="EMBL" id="FOUJ01000001">
    <property type="protein sequence ID" value="SFM25998.1"/>
    <property type="molecule type" value="Genomic_DNA"/>
</dbReference>
<accession>A0A1I4PE36</accession>
<evidence type="ECO:0000313" key="1">
    <source>
        <dbReference type="EMBL" id="SFM25998.1"/>
    </source>
</evidence>
<dbReference type="Pfam" id="PF12900">
    <property type="entry name" value="Pyridox_ox_2"/>
    <property type="match status" value="1"/>
</dbReference>
<dbReference type="SUPFAM" id="SSF50475">
    <property type="entry name" value="FMN-binding split barrel"/>
    <property type="match status" value="1"/>
</dbReference>
<keyword evidence="2" id="KW-1185">Reference proteome</keyword>